<dbReference type="HOGENOM" id="CLU_049726_0_0_0"/>
<evidence type="ECO:0000313" key="2">
    <source>
        <dbReference type="EMBL" id="CCB87284.1"/>
    </source>
</evidence>
<dbReference type="AlphaFoldDB" id="F8L1X0"/>
<accession>F8L1X0</accession>
<dbReference type="STRING" id="765952.PUV_23340"/>
<dbReference type="SUPFAM" id="SSF51735">
    <property type="entry name" value="NAD(P)-binding Rossmann-fold domains"/>
    <property type="match status" value="1"/>
</dbReference>
<name>F8L1X0_PARAV</name>
<dbReference type="RefSeq" id="WP_006342254.1">
    <property type="nucleotide sequence ID" value="NC_015702.1"/>
</dbReference>
<reference key="1">
    <citation type="journal article" date="2011" name="Mol. Biol. Evol.">
        <title>Unity in variety -- the pan-genome of the Chlamydiae.</title>
        <authorList>
            <person name="Collingro A."/>
            <person name="Tischler P."/>
            <person name="Weinmaier T."/>
            <person name="Penz T."/>
            <person name="Heinz E."/>
            <person name="Brunham R.C."/>
            <person name="Read T.D."/>
            <person name="Bavoil P.M."/>
            <person name="Sachse K."/>
            <person name="Kahane S."/>
            <person name="Friedman M.G."/>
            <person name="Rattei T."/>
            <person name="Myers G.S.A."/>
            <person name="Horn M."/>
        </authorList>
    </citation>
    <scope>NUCLEOTIDE SEQUENCE</scope>
    <source>
        <strain>UV7</strain>
    </source>
</reference>
<feature type="domain" description="NAD-dependent epimerase/dehydratase" evidence="1">
    <location>
        <begin position="7"/>
        <end position="232"/>
    </location>
</feature>
<evidence type="ECO:0000259" key="1">
    <source>
        <dbReference type="Pfam" id="PF01370"/>
    </source>
</evidence>
<sequence>MNEEGFVLITGSSGRIGRSVIQRLGGKYPLVGFDVVPSKYKNDNVEFIQVDITSDESVKNGLHIARTKYGPKIISVIHLAAYYSFGEGDPTLYQKITVEGTERLLREVQKFDTQQFLFSGTQLIYAPCPVGRTINEDSPIDPKWDYPKSKVKTEALIQQNRGTIPTVIMQIAGCYDDQCHSIPIANQIQRIYEKQLISHLFSGNLNHGSPFLHLDDLAEAIWLAVEKRHTLPPELKVLIGEDATLSYDQIQRIIASQLYGKTFKTYQVPKWVAKIGAWILDHSPFEKNFFIKPWMIDIADDNYTLDITRARETLGWTPKNFVGHSLQKMIKSLKADPLEWYKTNDLSIPKSMKE</sequence>
<dbReference type="eggNOG" id="COG0451">
    <property type="taxonomic scope" value="Bacteria"/>
</dbReference>
<dbReference type="EMBL" id="FR872580">
    <property type="protein sequence ID" value="CCB87284.1"/>
    <property type="molecule type" value="Genomic_DNA"/>
</dbReference>
<dbReference type="InterPro" id="IPR001509">
    <property type="entry name" value="Epimerase_deHydtase"/>
</dbReference>
<protein>
    <recommendedName>
        <fullName evidence="1">NAD-dependent epimerase/dehydratase domain-containing protein</fullName>
    </recommendedName>
</protein>
<reference evidence="2 3" key="2">
    <citation type="journal article" date="2011" name="Mol. Biol. Evol.">
        <title>Unity in variety--the pan-genome of the Chlamydiae.</title>
        <authorList>
            <person name="Collingro A."/>
            <person name="Tischler P."/>
            <person name="Weinmaier T."/>
            <person name="Penz T."/>
            <person name="Heinz E."/>
            <person name="Brunham R.C."/>
            <person name="Read T.D."/>
            <person name="Bavoil P.M."/>
            <person name="Sachse K."/>
            <person name="Kahane S."/>
            <person name="Friedman M.G."/>
            <person name="Rattei T."/>
            <person name="Myers G.S."/>
            <person name="Horn M."/>
        </authorList>
    </citation>
    <scope>NUCLEOTIDE SEQUENCE [LARGE SCALE GENOMIC DNA]</scope>
    <source>
        <strain evidence="3">UV7</strain>
    </source>
</reference>
<dbReference type="Gene3D" id="3.40.50.720">
    <property type="entry name" value="NAD(P)-binding Rossmann-like Domain"/>
    <property type="match status" value="1"/>
</dbReference>
<dbReference type="PANTHER" id="PTHR43245">
    <property type="entry name" value="BIFUNCTIONAL POLYMYXIN RESISTANCE PROTEIN ARNA"/>
    <property type="match status" value="1"/>
</dbReference>
<keyword evidence="3" id="KW-1185">Reference proteome</keyword>
<gene>
    <name evidence="2" type="ordered locus">PUV_23340</name>
</gene>
<evidence type="ECO:0000313" key="3">
    <source>
        <dbReference type="Proteomes" id="UP000000495"/>
    </source>
</evidence>
<dbReference type="Proteomes" id="UP000000495">
    <property type="component" value="Chromosome"/>
</dbReference>
<organism evidence="2 3">
    <name type="scientific">Parachlamydia acanthamoebae (strain UV7)</name>
    <dbReference type="NCBI Taxonomy" id="765952"/>
    <lineage>
        <taxon>Bacteria</taxon>
        <taxon>Pseudomonadati</taxon>
        <taxon>Chlamydiota</taxon>
        <taxon>Chlamydiia</taxon>
        <taxon>Parachlamydiales</taxon>
        <taxon>Parachlamydiaceae</taxon>
        <taxon>Parachlamydia</taxon>
    </lineage>
</organism>
<proteinExistence type="predicted"/>
<dbReference type="Pfam" id="PF01370">
    <property type="entry name" value="Epimerase"/>
    <property type="match status" value="1"/>
</dbReference>
<dbReference type="KEGG" id="puv:PUV_23340"/>
<dbReference type="InterPro" id="IPR036291">
    <property type="entry name" value="NAD(P)-bd_dom_sf"/>
</dbReference>
<dbReference type="OrthoDB" id="9814124at2"/>
<dbReference type="InterPro" id="IPR050177">
    <property type="entry name" value="Lipid_A_modif_metabolic_enz"/>
</dbReference>